<feature type="domain" description="ParB-like N-terminal" evidence="3">
    <location>
        <begin position="77"/>
        <end position="167"/>
    </location>
</feature>
<organism evidence="4 5">
    <name type="scientific">Paraburkholderia aromaticivorans</name>
    <dbReference type="NCBI Taxonomy" id="2026199"/>
    <lineage>
        <taxon>Bacteria</taxon>
        <taxon>Pseudomonadati</taxon>
        <taxon>Pseudomonadota</taxon>
        <taxon>Betaproteobacteria</taxon>
        <taxon>Burkholderiales</taxon>
        <taxon>Burkholderiaceae</taxon>
        <taxon>Paraburkholderia</taxon>
    </lineage>
</organism>
<feature type="compositionally biased region" description="Basic and acidic residues" evidence="2">
    <location>
        <begin position="40"/>
        <end position="74"/>
    </location>
</feature>
<dbReference type="GO" id="GO:0007059">
    <property type="term" value="P:chromosome segregation"/>
    <property type="evidence" value="ECO:0007669"/>
    <property type="project" value="TreeGrafter"/>
</dbReference>
<accession>A0A248VYX0</accession>
<gene>
    <name evidence="4" type="ORF">CJU94_39370</name>
</gene>
<dbReference type="SUPFAM" id="SSF109709">
    <property type="entry name" value="KorB DNA-binding domain-like"/>
    <property type="match status" value="1"/>
</dbReference>
<evidence type="ECO:0000256" key="2">
    <source>
        <dbReference type="SAM" id="MobiDB-lite"/>
    </source>
</evidence>
<dbReference type="NCBIfam" id="TIGR00180">
    <property type="entry name" value="parB_part"/>
    <property type="match status" value="1"/>
</dbReference>
<dbReference type="AlphaFoldDB" id="A0A248VYX0"/>
<dbReference type="GO" id="GO:0003677">
    <property type="term" value="F:DNA binding"/>
    <property type="evidence" value="ECO:0007669"/>
    <property type="project" value="InterPro"/>
</dbReference>
<dbReference type="SUPFAM" id="SSF110849">
    <property type="entry name" value="ParB/Sulfiredoxin"/>
    <property type="match status" value="1"/>
</dbReference>
<dbReference type="KEGG" id="parb:CJU94_39370"/>
<dbReference type="EMBL" id="CP022993">
    <property type="protein sequence ID" value="ASW04208.1"/>
    <property type="molecule type" value="Genomic_DNA"/>
</dbReference>
<protein>
    <recommendedName>
        <fullName evidence="3">ParB-like N-terminal domain-containing protein</fullName>
    </recommendedName>
</protein>
<evidence type="ECO:0000259" key="3">
    <source>
        <dbReference type="SMART" id="SM00470"/>
    </source>
</evidence>
<dbReference type="Gene3D" id="1.10.10.2830">
    <property type="match status" value="1"/>
</dbReference>
<keyword evidence="5" id="KW-1185">Reference proteome</keyword>
<evidence type="ECO:0000313" key="4">
    <source>
        <dbReference type="EMBL" id="ASW04208.1"/>
    </source>
</evidence>
<dbReference type="InterPro" id="IPR004437">
    <property type="entry name" value="ParB/RepB/Spo0J"/>
</dbReference>
<sequence>MGKSTNDADFVAQLRSQGTQRRDGGAGMILHTPPTGASKSLDELIDTDKSESRGSPNERRASAQHDESRAPDDSLGRLVSIDLLDTHPWNARVHRSAERVREIASQIAATRQLVPITITKNPDKPGHYFVIDGETRFRGLKLLNRREAWTLELDIDPKDPLAFYTASFKQTDATEAISPIDKGIKWGTLIEEGHATAAAIAEQLELAPSTVSRMVAYKKFPPAILDFMHSHADRFPYSVAAVLAQLVDRGMPEEAILAKCQEVVDSQHGRRAIEAIVKEAKSDTERKQRKSALVAIPIKAGATQVGSFRTYENGALEFKLSTAATLSSENYKVLSDVFEVVSGLISEGPDDLLAALEQRLAKIRGGN</sequence>
<comment type="similarity">
    <text evidence="1">Belongs to the ParB family.</text>
</comment>
<reference evidence="4 5" key="1">
    <citation type="submission" date="2017-08" db="EMBL/GenBank/DDBJ databases">
        <title>Identification and genetic characteristics of simultaneous BTEX- and naphthalene-degrading Paraburkholderia sp. BN5 isolated from petroleum-contaminated soil.</title>
        <authorList>
            <person name="Lee Y."/>
            <person name="Jeon C.O."/>
        </authorList>
    </citation>
    <scope>NUCLEOTIDE SEQUENCE [LARGE SCALE GENOMIC DNA]</scope>
    <source>
        <strain evidence="4 5">BN5</strain>
        <plasmid evidence="4 5">pBN3</plasmid>
    </source>
</reference>
<feature type="region of interest" description="Disordered" evidence="2">
    <location>
        <begin position="1"/>
        <end position="74"/>
    </location>
</feature>
<dbReference type="InterPro" id="IPR050336">
    <property type="entry name" value="Chromosome_partition/occlusion"/>
</dbReference>
<dbReference type="Pfam" id="PF02195">
    <property type="entry name" value="ParB_N"/>
    <property type="match status" value="1"/>
</dbReference>
<proteinExistence type="inferred from homology"/>
<dbReference type="InterPro" id="IPR003115">
    <property type="entry name" value="ParB_N"/>
</dbReference>
<evidence type="ECO:0000256" key="1">
    <source>
        <dbReference type="ARBA" id="ARBA00006295"/>
    </source>
</evidence>
<keyword evidence="4" id="KW-0614">Plasmid</keyword>
<dbReference type="PANTHER" id="PTHR33375">
    <property type="entry name" value="CHROMOSOME-PARTITIONING PROTEIN PARB-RELATED"/>
    <property type="match status" value="1"/>
</dbReference>
<dbReference type="SMART" id="SM00470">
    <property type="entry name" value="ParB"/>
    <property type="match status" value="1"/>
</dbReference>
<dbReference type="Gene3D" id="3.90.1530.10">
    <property type="entry name" value="Conserved hypothetical protein from pyrococcus furiosus pfu- 392566-001, ParB domain"/>
    <property type="match status" value="1"/>
</dbReference>
<dbReference type="PANTHER" id="PTHR33375:SF1">
    <property type="entry name" value="CHROMOSOME-PARTITIONING PROTEIN PARB-RELATED"/>
    <property type="match status" value="1"/>
</dbReference>
<dbReference type="RefSeq" id="WP_095423889.1">
    <property type="nucleotide sequence ID" value="NZ_CP022993.1"/>
</dbReference>
<name>A0A248VYX0_9BURK</name>
<dbReference type="InterPro" id="IPR036086">
    <property type="entry name" value="ParB/Sulfiredoxin_sf"/>
</dbReference>
<dbReference type="GO" id="GO:0005694">
    <property type="term" value="C:chromosome"/>
    <property type="evidence" value="ECO:0007669"/>
    <property type="project" value="TreeGrafter"/>
</dbReference>
<evidence type="ECO:0000313" key="5">
    <source>
        <dbReference type="Proteomes" id="UP000215158"/>
    </source>
</evidence>
<geneLocation type="plasmid" evidence="4 5">
    <name>pBN3</name>
</geneLocation>
<dbReference type="Proteomes" id="UP000215158">
    <property type="component" value="Plasmid pBN3"/>
</dbReference>
<dbReference type="OrthoDB" id="8526040at2"/>